<keyword evidence="1" id="KW-1133">Transmembrane helix</keyword>
<evidence type="ECO:0000256" key="1">
    <source>
        <dbReference type="SAM" id="Phobius"/>
    </source>
</evidence>
<protein>
    <submittedName>
        <fullName evidence="2">Proprotein convertase subtilisin/kexin type 7</fullName>
    </submittedName>
</protein>
<feature type="transmembrane region" description="Helical" evidence="1">
    <location>
        <begin position="21"/>
        <end position="39"/>
    </location>
</feature>
<keyword evidence="1" id="KW-0812">Transmembrane</keyword>
<dbReference type="Ensembl" id="ENST00000532301.5">
    <property type="protein sequence ID" value="ENSP00000436459.1"/>
    <property type="gene ID" value="ENSG00000160613.15"/>
</dbReference>
<reference evidence="2 3" key="2">
    <citation type="journal article" date="2004" name="Nature">
        <title>Finishing the euchromatic sequence of the human genome.</title>
        <authorList>
            <consortium name="International Human Genome Sequencing Consortium"/>
        </authorList>
    </citation>
    <scope>NUCLEOTIDE SEQUENCE [LARGE SCALE GENOMIC DNA]</scope>
</reference>
<dbReference type="OrthoDB" id="300641at2759"/>
<reference evidence="2 3" key="3">
    <citation type="journal article" date="2006" name="Nature">
        <title>Human chromosome 11 DNA sequence and analysis including novel gene identification.</title>
        <authorList>
            <person name="Taylor T.D."/>
            <person name="Noguchi H."/>
            <person name="Totoki Y."/>
            <person name="Toyoda A."/>
            <person name="Kuroki Y."/>
            <person name="Dewar K."/>
            <person name="Lloyd C."/>
            <person name="Itoh T."/>
            <person name="Takeda T."/>
            <person name="Kim D.W."/>
            <person name="She X."/>
            <person name="Barlow K.F."/>
            <person name="Bloom T."/>
            <person name="Bruford E."/>
            <person name="Chang J.L."/>
            <person name="Cuomo C.A."/>
            <person name="Eichler E."/>
            <person name="FitzGerald M.G."/>
            <person name="Jaffe D.B."/>
            <person name="LaButti K."/>
            <person name="Nicol R."/>
            <person name="Park H.S."/>
            <person name="Seaman C."/>
            <person name="Sougnez C."/>
            <person name="Yang X."/>
            <person name="Zimmer A.R."/>
            <person name="Zody M.C."/>
            <person name="Birren B.W."/>
            <person name="Nusbaum C."/>
            <person name="Fujiyama A."/>
            <person name="Hattori M."/>
            <person name="Rogers J."/>
            <person name="Lander E.S."/>
            <person name="Sakaki Y."/>
        </authorList>
    </citation>
    <scope>NUCLEOTIDE SEQUENCE [LARGE SCALE GENOMIC DNA]</scope>
</reference>
<reference evidence="2" key="4">
    <citation type="submission" date="2025-08" db="UniProtKB">
        <authorList>
            <consortium name="Ensembl"/>
        </authorList>
    </citation>
    <scope>IDENTIFICATION</scope>
</reference>
<feature type="non-terminal residue" evidence="2">
    <location>
        <position position="92"/>
    </location>
</feature>
<proteinExistence type="predicted"/>
<reference evidence="2" key="5">
    <citation type="submission" date="2025-09" db="UniProtKB">
        <authorList>
            <consortium name="Ensembl"/>
        </authorList>
    </citation>
    <scope>IDENTIFICATION</scope>
</reference>
<dbReference type="Proteomes" id="UP000005640">
    <property type="component" value="Chromosome 11"/>
</dbReference>
<dbReference type="ChiTaRS" id="PCSK7">
    <property type="organism name" value="human"/>
</dbReference>
<evidence type="ECO:0000313" key="3">
    <source>
        <dbReference type="Proteomes" id="UP000005640"/>
    </source>
</evidence>
<dbReference type="Bgee" id="ENSG00000160613">
    <property type="expression patterns" value="Expressed in granulocyte and 179 other cell types or tissues"/>
</dbReference>
<sequence length="92" mass="9482">MPKGRQKVPHLDAPLGLPTCLWLELAGLFLLVPWVMGLAGTGGPDGQGTGGPSWAVHLESLEGDGEEETLEQQADALAQAAGLVNAGRIGEL</sequence>
<dbReference type="EMBL" id="AP000892">
    <property type="status" value="NOT_ANNOTATED_CDS"/>
    <property type="molecule type" value="Genomic_DNA"/>
</dbReference>
<gene>
    <name evidence="2" type="primary">PCSK7</name>
</gene>
<dbReference type="OpenTargets" id="ENSG00000160613"/>
<accession>A0A1B0GX40</accession>
<organism evidence="2 3">
    <name type="scientific">Homo sapiens</name>
    <name type="common">Human</name>
    <dbReference type="NCBI Taxonomy" id="9606"/>
    <lineage>
        <taxon>Eukaryota</taxon>
        <taxon>Metazoa</taxon>
        <taxon>Chordata</taxon>
        <taxon>Craniata</taxon>
        <taxon>Vertebrata</taxon>
        <taxon>Euteleostomi</taxon>
        <taxon>Mammalia</taxon>
        <taxon>Eutheria</taxon>
        <taxon>Euarchontoglires</taxon>
        <taxon>Primates</taxon>
        <taxon>Haplorrhini</taxon>
        <taxon>Catarrhini</taxon>
        <taxon>Hominidae</taxon>
        <taxon>Homo</taxon>
    </lineage>
</organism>
<dbReference type="Ensembl" id="ENST00000532301.5">
    <property type="protein sequence ID" value="ENSP00000436459.1"/>
    <property type="gene ID" value="ENSG00000160613.16"/>
</dbReference>
<reference evidence="2 3" key="1">
    <citation type="journal article" date="2001" name="Nature">
        <title>Initial sequencing and analysis of the human genome.</title>
        <authorList>
            <consortium name="International Human Genome Sequencing Consortium"/>
            <person name="Lander E.S."/>
            <person name="Linton L.M."/>
            <person name="Birren B."/>
            <person name="Nusbaum C."/>
            <person name="Zody M.C."/>
            <person name="Baldwin J."/>
            <person name="Devon K."/>
            <person name="Dewar K."/>
            <person name="Doyle M."/>
            <person name="FitzHugh W."/>
            <person name="Funke R."/>
            <person name="Gage D."/>
            <person name="Harris K."/>
            <person name="Heaford A."/>
            <person name="Howland J."/>
            <person name="Kann L."/>
            <person name="Lehoczky J."/>
            <person name="LeVine R."/>
            <person name="McEwan P."/>
            <person name="McKernan K."/>
            <person name="Meldrim J."/>
            <person name="Mesirov J.P."/>
            <person name="Miranda C."/>
            <person name="Morris W."/>
            <person name="Naylor J."/>
            <person name="Raymond C."/>
            <person name="Rosetti M."/>
            <person name="Santos R."/>
            <person name="Sheridan A."/>
            <person name="Sougnez C."/>
            <person name="Stange-Thomann N."/>
            <person name="Stojanovic N."/>
            <person name="Subramanian A."/>
            <person name="Wyman D."/>
            <person name="Rogers J."/>
            <person name="Sulston J."/>
            <person name="Ainscough R."/>
            <person name="Beck S."/>
            <person name="Bentley D."/>
            <person name="Burton J."/>
            <person name="Clee C."/>
            <person name="Carter N."/>
            <person name="Coulson A."/>
            <person name="Deadman R."/>
            <person name="Deloukas P."/>
            <person name="Dunham A."/>
            <person name="Dunham I."/>
            <person name="Durbin R."/>
            <person name="French L."/>
            <person name="Grafham D."/>
            <person name="Gregory S."/>
            <person name="Hubbard T."/>
            <person name="Humphray S."/>
            <person name="Hunt A."/>
            <person name="Jones M."/>
            <person name="Lloyd C."/>
            <person name="McMurray A."/>
            <person name="Matthews L."/>
            <person name="Mercer S."/>
            <person name="Milne S."/>
            <person name="Mullikin J.C."/>
            <person name="Mungall A."/>
            <person name="Plumb R."/>
            <person name="Ross M."/>
            <person name="Shownkeen R."/>
            <person name="Sims S."/>
            <person name="Waterston R.H."/>
            <person name="Wilson R.K."/>
            <person name="Hillier L.W."/>
            <person name="McPherson J.D."/>
            <person name="Marra M.A."/>
            <person name="Mardis E.R."/>
            <person name="Fulton L.A."/>
            <person name="Chinwalla A.T."/>
            <person name="Pepin K.H."/>
            <person name="Gish W.R."/>
            <person name="Chissoe S.L."/>
            <person name="Wendl M.C."/>
            <person name="Delehaunty K.D."/>
            <person name="Miner T.L."/>
            <person name="Delehaunty A."/>
            <person name="Kramer J.B."/>
            <person name="Cook L.L."/>
            <person name="Fulton R.S."/>
            <person name="Johnson D.L."/>
            <person name="Minx P.J."/>
            <person name="Clifton S.W."/>
            <person name="Hawkins T."/>
            <person name="Branscomb E."/>
            <person name="Predki P."/>
            <person name="Richardson P."/>
            <person name="Wenning S."/>
            <person name="Slezak T."/>
            <person name="Doggett N."/>
            <person name="Cheng J.F."/>
            <person name="Olsen A."/>
            <person name="Lucas S."/>
            <person name="Elkin C."/>
            <person name="Uberbacher E."/>
            <person name="Frazier M."/>
            <person name="Gibbs R.A."/>
            <person name="Muzny D.M."/>
            <person name="Scherer S.E."/>
            <person name="Bouck J.B."/>
            <person name="Sodergren E.J."/>
            <person name="Worley K.C."/>
            <person name="Rives C.M."/>
            <person name="Gorrell J.H."/>
            <person name="Metzker M.L."/>
            <person name="Naylor S.L."/>
            <person name="Kucherlapati R.S."/>
            <person name="Nelson D.L."/>
            <person name="Weinstock G.M."/>
            <person name="Sakaki Y."/>
            <person name="Fujiyama A."/>
            <person name="Hattori M."/>
            <person name="Yada T."/>
            <person name="Toyoda A."/>
            <person name="Itoh T."/>
            <person name="Kawagoe C."/>
            <person name="Watanabe H."/>
            <person name="Totoki Y."/>
            <person name="Taylor T."/>
            <person name="Weissenbach J."/>
            <person name="Heilig R."/>
            <person name="Saurin W."/>
            <person name="Artiguenave F."/>
            <person name="Brottier P."/>
            <person name="Bruls T."/>
            <person name="Pelletier E."/>
            <person name="Robert C."/>
            <person name="Wincker P."/>
            <person name="Smith D.R."/>
            <person name="Doucette-Stamm L."/>
            <person name="Rubenfield M."/>
            <person name="Weinstock K."/>
            <person name="Lee H.M."/>
            <person name="Dubois J."/>
            <person name="Rosenthal A."/>
            <person name="Platzer M."/>
            <person name="Nyakatura G."/>
            <person name="Taudien S."/>
            <person name="Rump A."/>
            <person name="Yang H."/>
            <person name="Yu J."/>
            <person name="Wang J."/>
            <person name="Huang G."/>
            <person name="Gu J."/>
            <person name="Hood L."/>
            <person name="Rowen L."/>
            <person name="Madan A."/>
            <person name="Qin S."/>
            <person name="Davis R.W."/>
            <person name="Federspiel N.A."/>
            <person name="Abola A.P."/>
            <person name="Proctor M.J."/>
            <person name="Myers R.M."/>
            <person name="Schmutz J."/>
            <person name="Dickson M."/>
            <person name="Grimwood J."/>
            <person name="Cox D.R."/>
            <person name="Olson M.V."/>
            <person name="Kaul R."/>
            <person name="Raymond C."/>
            <person name="Shimizu N."/>
            <person name="Kawasaki K."/>
            <person name="Minoshima S."/>
            <person name="Evans G.A."/>
            <person name="Athanasiou M."/>
            <person name="Schultz R."/>
            <person name="Roe B.A."/>
            <person name="Chen F."/>
            <person name="Pan H."/>
            <person name="Ramser J."/>
            <person name="Lehrach H."/>
            <person name="Reinhardt R."/>
            <person name="McCombie W.R."/>
            <person name="de la Bastide M."/>
            <person name="Dedhia N."/>
            <person name="Blocker H."/>
            <person name="Hornischer K."/>
            <person name="Nordsiek G."/>
            <person name="Agarwala R."/>
            <person name="Aravind L."/>
            <person name="Bailey J.A."/>
            <person name="Bateman A."/>
            <person name="Batzoglou S."/>
            <person name="Birney E."/>
            <person name="Bork P."/>
            <person name="Brown D.G."/>
            <person name="Burge C.B."/>
            <person name="Cerutti L."/>
            <person name="Chen H.C."/>
            <person name="Church D."/>
            <person name="Clamp M."/>
            <person name="Copley R.R."/>
            <person name="Doerks T."/>
            <person name="Eddy S.R."/>
            <person name="Eichler E.E."/>
            <person name="Furey T.S."/>
            <person name="Galagan J."/>
            <person name="Gilbert J.G."/>
            <person name="Harmon C."/>
            <person name="Hayashizaki Y."/>
            <person name="Haussler D."/>
            <person name="Hermjakob H."/>
            <person name="Hokamp K."/>
            <person name="Jang W."/>
            <person name="Johnson L.S."/>
            <person name="Jones T.A."/>
            <person name="Kasif S."/>
            <person name="Kaspryzk A."/>
            <person name="Kennedy S."/>
            <person name="Kent W.J."/>
            <person name="Kitts P."/>
            <person name="Koonin E.V."/>
            <person name="Korf I."/>
            <person name="Kulp D."/>
            <person name="Lancet D."/>
            <person name="Lowe T.M."/>
            <person name="McLysaght A."/>
            <person name="Mikkelsen T."/>
            <person name="Moran J.V."/>
            <person name="Mulder N."/>
            <person name="Pollara V.J."/>
            <person name="Ponting C.P."/>
            <person name="Schuler G."/>
            <person name="Schultz J."/>
            <person name="Slater G."/>
            <person name="Smit A.F."/>
            <person name="Stupka E."/>
            <person name="Szustakowski J."/>
            <person name="Thierry-Mieg D."/>
            <person name="Thierry-Mieg J."/>
            <person name="Wagner L."/>
            <person name="Wallis J."/>
            <person name="Wheeler R."/>
            <person name="Williams A."/>
            <person name="Wolf Y.I."/>
            <person name="Wolfe K.H."/>
            <person name="Yang S.P."/>
            <person name="Yeh R.F."/>
            <person name="Collins F."/>
            <person name="Guyer M.S."/>
            <person name="Peterson J."/>
            <person name="Felsenfeld A."/>
            <person name="Wetterstrand K.A."/>
            <person name="Patrinos A."/>
            <person name="Morgan M.J."/>
            <person name="de Jong P."/>
            <person name="Catanese J.J."/>
            <person name="Osoegawa K."/>
            <person name="Shizuya H."/>
            <person name="Choi S."/>
            <person name="Chen Y.J."/>
        </authorList>
    </citation>
    <scope>NUCLEOTIDE SEQUENCE [LARGE SCALE GENOMIC DNA]</scope>
</reference>
<dbReference type="VEuPathDB" id="HostDB:ENSG00000160613"/>
<dbReference type="AlphaFoldDB" id="A0A1B0GX40"/>
<keyword evidence="1" id="KW-0472">Membrane</keyword>
<dbReference type="GeneTree" id="ENSGT00940000157676"/>
<name>A0A1B0GX40_HUMAN</name>
<evidence type="ECO:0000313" key="2">
    <source>
        <dbReference type="Ensembl" id="ENSP00000436459.1"/>
    </source>
</evidence>
<dbReference type="OMA" id="NGRMPFY"/>
<keyword evidence="3" id="KW-1185">Reference proteome</keyword>
<dbReference type="MassIVE" id="A0A1B0GX40"/>
<dbReference type="HGNC" id="HGNC:8748">
    <property type="gene designation" value="PCSK7"/>
</dbReference>
<dbReference type="Antibodypedia" id="32336">
    <property type="antibodies" value="149 antibodies from 22 providers"/>
</dbReference>
<dbReference type="ExpressionAtlas" id="A0A1B0GX40">
    <property type="expression patterns" value="baseline and differential"/>
</dbReference>